<evidence type="ECO:0000313" key="3">
    <source>
        <dbReference type="EMBL" id="MCA6073773.1"/>
    </source>
</evidence>
<dbReference type="AlphaFoldDB" id="A0A9X1KUR0"/>
<evidence type="ECO:0000256" key="2">
    <source>
        <dbReference type="SAM" id="SignalP"/>
    </source>
</evidence>
<feature type="chain" id="PRO_5040751678" description="Secreted protein" evidence="2">
    <location>
        <begin position="24"/>
        <end position="78"/>
    </location>
</feature>
<keyword evidence="4" id="KW-1185">Reference proteome</keyword>
<evidence type="ECO:0000256" key="1">
    <source>
        <dbReference type="SAM" id="MobiDB-lite"/>
    </source>
</evidence>
<organism evidence="3 4">
    <name type="scientific">Fulvivirga sedimenti</name>
    <dbReference type="NCBI Taxonomy" id="2879465"/>
    <lineage>
        <taxon>Bacteria</taxon>
        <taxon>Pseudomonadati</taxon>
        <taxon>Bacteroidota</taxon>
        <taxon>Cytophagia</taxon>
        <taxon>Cytophagales</taxon>
        <taxon>Fulvivirgaceae</taxon>
        <taxon>Fulvivirga</taxon>
    </lineage>
</organism>
<dbReference type="PROSITE" id="PS51257">
    <property type="entry name" value="PROKAR_LIPOPROTEIN"/>
    <property type="match status" value="1"/>
</dbReference>
<reference evidence="3" key="1">
    <citation type="submission" date="2021-09" db="EMBL/GenBank/DDBJ databases">
        <title>Fulvivirga sp. isolated from coastal sediment.</title>
        <authorList>
            <person name="Yu H."/>
        </authorList>
    </citation>
    <scope>NUCLEOTIDE SEQUENCE</scope>
    <source>
        <strain evidence="3">1062</strain>
    </source>
</reference>
<feature type="signal peptide" evidence="2">
    <location>
        <begin position="1"/>
        <end position="23"/>
    </location>
</feature>
<accession>A0A9X1KUR0</accession>
<feature type="compositionally biased region" description="Acidic residues" evidence="1">
    <location>
        <begin position="34"/>
        <end position="47"/>
    </location>
</feature>
<protein>
    <recommendedName>
        <fullName evidence="5">Secreted protein</fullName>
    </recommendedName>
</protein>
<proteinExistence type="predicted"/>
<sequence length="78" mass="8674">MKLPKLKSIFFALFVLLFASSMTFISCTPKETNTEEVEEVTVEEVTEEAEHPTEAEEAGEEHPTDSTASEEGEHPSED</sequence>
<dbReference type="Proteomes" id="UP001139409">
    <property type="component" value="Unassembled WGS sequence"/>
</dbReference>
<dbReference type="RefSeq" id="WP_225696884.1">
    <property type="nucleotide sequence ID" value="NZ_JAIXNE010000001.1"/>
</dbReference>
<gene>
    <name evidence="3" type="ORF">LDX50_02785</name>
</gene>
<evidence type="ECO:0008006" key="5">
    <source>
        <dbReference type="Google" id="ProtNLM"/>
    </source>
</evidence>
<feature type="region of interest" description="Disordered" evidence="1">
    <location>
        <begin position="31"/>
        <end position="78"/>
    </location>
</feature>
<feature type="compositionally biased region" description="Basic and acidic residues" evidence="1">
    <location>
        <begin position="48"/>
        <end position="64"/>
    </location>
</feature>
<name>A0A9X1KUR0_9BACT</name>
<keyword evidence="2" id="KW-0732">Signal</keyword>
<comment type="caution">
    <text evidence="3">The sequence shown here is derived from an EMBL/GenBank/DDBJ whole genome shotgun (WGS) entry which is preliminary data.</text>
</comment>
<evidence type="ECO:0000313" key="4">
    <source>
        <dbReference type="Proteomes" id="UP001139409"/>
    </source>
</evidence>
<dbReference type="EMBL" id="JAIXNE010000001">
    <property type="protein sequence ID" value="MCA6073773.1"/>
    <property type="molecule type" value="Genomic_DNA"/>
</dbReference>